<comment type="caution">
    <text evidence="7">The sequence shown here is derived from an EMBL/GenBank/DDBJ whole genome shotgun (WGS) entry which is preliminary data.</text>
</comment>
<dbReference type="InterPro" id="IPR013249">
    <property type="entry name" value="RNA_pol_sigma70_r4_t2"/>
</dbReference>
<dbReference type="PANTHER" id="PTHR43133:SF50">
    <property type="entry name" value="ECF RNA POLYMERASE SIGMA FACTOR SIGM"/>
    <property type="match status" value="1"/>
</dbReference>
<comment type="similarity">
    <text evidence="1">Belongs to the sigma-70 factor family. ECF subfamily.</text>
</comment>
<dbReference type="InterPro" id="IPR013325">
    <property type="entry name" value="RNA_pol_sigma_r2"/>
</dbReference>
<dbReference type="Gene3D" id="1.10.10.10">
    <property type="entry name" value="Winged helix-like DNA-binding domain superfamily/Winged helix DNA-binding domain"/>
    <property type="match status" value="1"/>
</dbReference>
<dbReference type="InterPro" id="IPR000792">
    <property type="entry name" value="Tscrpt_reg_LuxR_C"/>
</dbReference>
<sequence length="176" mass="20180">MYLGRNGDDDTEFVQFATTRWSQLVRTAYMLTGDFHEAEDLVQTTLIKVYTQWRRLRRDETDAYVRRALINNNRSRHRKHRVVHLLMPFLPDATEPDEASGSEKRDVLLRALAELPPRQRTVVVLRYWEDLSIEEVAYALGCSEGTVKSQASRALAKLRTHPALAIQSLTSLGDAP</sequence>
<feature type="domain" description="HTH luxR-type" evidence="6">
    <location>
        <begin position="112"/>
        <end position="170"/>
    </location>
</feature>
<dbReference type="SUPFAM" id="SSF88659">
    <property type="entry name" value="Sigma3 and sigma4 domains of RNA polymerase sigma factors"/>
    <property type="match status" value="1"/>
</dbReference>
<dbReference type="Gene3D" id="1.10.1740.10">
    <property type="match status" value="1"/>
</dbReference>
<evidence type="ECO:0000256" key="3">
    <source>
        <dbReference type="ARBA" id="ARBA00023082"/>
    </source>
</evidence>
<dbReference type="GO" id="GO:0016987">
    <property type="term" value="F:sigma factor activity"/>
    <property type="evidence" value="ECO:0007669"/>
    <property type="project" value="UniProtKB-KW"/>
</dbReference>
<dbReference type="SUPFAM" id="SSF88946">
    <property type="entry name" value="Sigma2 domain of RNA polymerase sigma factors"/>
    <property type="match status" value="1"/>
</dbReference>
<name>A0A9Q3Z9D9_9ACTN</name>
<reference evidence="7" key="1">
    <citation type="submission" date="2021-12" db="EMBL/GenBank/DDBJ databases">
        <authorList>
            <person name="Lee J.-H."/>
            <person name="Kim S.-B."/>
        </authorList>
    </citation>
    <scope>NUCLEOTIDE SEQUENCE</scope>
    <source>
        <strain evidence="7">NR30</strain>
    </source>
</reference>
<evidence type="ECO:0000313" key="7">
    <source>
        <dbReference type="EMBL" id="MCD9880226.1"/>
    </source>
</evidence>
<dbReference type="InterPro" id="IPR014284">
    <property type="entry name" value="RNA_pol_sigma-70_dom"/>
</dbReference>
<dbReference type="InterPro" id="IPR007627">
    <property type="entry name" value="RNA_pol_sigma70_r2"/>
</dbReference>
<dbReference type="Pfam" id="PF08281">
    <property type="entry name" value="Sigma70_r4_2"/>
    <property type="match status" value="1"/>
</dbReference>
<dbReference type="InterPro" id="IPR014325">
    <property type="entry name" value="RNA_pol_sigma-E_actinobac"/>
</dbReference>
<protein>
    <submittedName>
        <fullName evidence="7">SigE family RNA polymerase sigma factor</fullName>
    </submittedName>
</protein>
<evidence type="ECO:0000256" key="2">
    <source>
        <dbReference type="ARBA" id="ARBA00023015"/>
    </source>
</evidence>
<keyword evidence="5" id="KW-0804">Transcription</keyword>
<evidence type="ECO:0000256" key="1">
    <source>
        <dbReference type="ARBA" id="ARBA00010641"/>
    </source>
</evidence>
<keyword evidence="3" id="KW-0731">Sigma factor</keyword>
<dbReference type="Proteomes" id="UP001108029">
    <property type="component" value="Unassembled WGS sequence"/>
</dbReference>
<dbReference type="Pfam" id="PF04542">
    <property type="entry name" value="Sigma70_r2"/>
    <property type="match status" value="1"/>
</dbReference>
<evidence type="ECO:0000313" key="8">
    <source>
        <dbReference type="Proteomes" id="UP001108029"/>
    </source>
</evidence>
<dbReference type="GO" id="GO:0006352">
    <property type="term" value="P:DNA-templated transcription initiation"/>
    <property type="evidence" value="ECO:0007669"/>
    <property type="project" value="InterPro"/>
</dbReference>
<dbReference type="InterPro" id="IPR036388">
    <property type="entry name" value="WH-like_DNA-bd_sf"/>
</dbReference>
<dbReference type="InterPro" id="IPR013324">
    <property type="entry name" value="RNA_pol_sigma_r3/r4-like"/>
</dbReference>
<dbReference type="NCBIfam" id="TIGR02983">
    <property type="entry name" value="SigE-fam_strep"/>
    <property type="match status" value="1"/>
</dbReference>
<evidence type="ECO:0000256" key="4">
    <source>
        <dbReference type="ARBA" id="ARBA00023125"/>
    </source>
</evidence>
<evidence type="ECO:0000256" key="5">
    <source>
        <dbReference type="ARBA" id="ARBA00023163"/>
    </source>
</evidence>
<accession>A0A9Q3Z9D9</accession>
<dbReference type="SMART" id="SM00421">
    <property type="entry name" value="HTH_LUXR"/>
    <property type="match status" value="1"/>
</dbReference>
<dbReference type="PANTHER" id="PTHR43133">
    <property type="entry name" value="RNA POLYMERASE ECF-TYPE SIGMA FACTO"/>
    <property type="match status" value="1"/>
</dbReference>
<dbReference type="InterPro" id="IPR039425">
    <property type="entry name" value="RNA_pol_sigma-70-like"/>
</dbReference>
<dbReference type="AlphaFoldDB" id="A0A9Q3Z9D9"/>
<organism evidence="7 8">
    <name type="scientific">Streptomyces guryensis</name>
    <dbReference type="NCBI Taxonomy" id="2886947"/>
    <lineage>
        <taxon>Bacteria</taxon>
        <taxon>Bacillati</taxon>
        <taxon>Actinomycetota</taxon>
        <taxon>Actinomycetes</taxon>
        <taxon>Kitasatosporales</taxon>
        <taxon>Streptomycetaceae</taxon>
        <taxon>Streptomyces</taxon>
    </lineage>
</organism>
<dbReference type="RefSeq" id="WP_232655165.1">
    <property type="nucleotide sequence ID" value="NZ_JAJSBI010000037.1"/>
</dbReference>
<proteinExistence type="inferred from homology"/>
<dbReference type="CDD" id="cd06171">
    <property type="entry name" value="Sigma70_r4"/>
    <property type="match status" value="1"/>
</dbReference>
<dbReference type="GO" id="GO:0003677">
    <property type="term" value="F:DNA binding"/>
    <property type="evidence" value="ECO:0007669"/>
    <property type="project" value="UniProtKB-KW"/>
</dbReference>
<keyword evidence="4" id="KW-0238">DNA-binding</keyword>
<evidence type="ECO:0000259" key="6">
    <source>
        <dbReference type="SMART" id="SM00421"/>
    </source>
</evidence>
<gene>
    <name evidence="7" type="ORF">LJ657_43090</name>
</gene>
<dbReference type="EMBL" id="JAJSBI010000037">
    <property type="protein sequence ID" value="MCD9880226.1"/>
    <property type="molecule type" value="Genomic_DNA"/>
</dbReference>
<keyword evidence="8" id="KW-1185">Reference proteome</keyword>
<dbReference type="NCBIfam" id="TIGR02937">
    <property type="entry name" value="sigma70-ECF"/>
    <property type="match status" value="1"/>
</dbReference>
<keyword evidence="2" id="KW-0805">Transcription regulation</keyword>